<feature type="domain" description="Nucleotide-diphospho-sugar transferase" evidence="1">
    <location>
        <begin position="25"/>
        <end position="223"/>
    </location>
</feature>
<comment type="caution">
    <text evidence="2">The sequence shown here is derived from an EMBL/GenBank/DDBJ whole genome shotgun (WGS) entry which is preliminary data.</text>
</comment>
<dbReference type="InterPro" id="IPR005069">
    <property type="entry name" value="Nucl-diP-sugar_transferase"/>
</dbReference>
<evidence type="ECO:0000313" key="3">
    <source>
        <dbReference type="Proteomes" id="UP001209878"/>
    </source>
</evidence>
<dbReference type="InterPro" id="IPR052636">
    <property type="entry name" value="UDP-D-xylose:L-fucose_XylT"/>
</dbReference>
<protein>
    <recommendedName>
        <fullName evidence="1">Nucleotide-diphospho-sugar transferase domain-containing protein</fullName>
    </recommendedName>
</protein>
<dbReference type="PANTHER" id="PTHR47032">
    <property type="entry name" value="UDP-D-XYLOSE:L-FUCOSE ALPHA-1,3-D-XYLOSYLTRANSFERASE-RELATED"/>
    <property type="match status" value="1"/>
</dbReference>
<reference evidence="2" key="1">
    <citation type="journal article" date="2023" name="Mol. Biol. Evol.">
        <title>Third-Generation Sequencing Reveals the Adaptive Role of the Epigenome in Three Deep-Sea Polychaetes.</title>
        <authorList>
            <person name="Perez M."/>
            <person name="Aroh O."/>
            <person name="Sun Y."/>
            <person name="Lan Y."/>
            <person name="Juniper S.K."/>
            <person name="Young C.R."/>
            <person name="Angers B."/>
            <person name="Qian P.Y."/>
        </authorList>
    </citation>
    <scope>NUCLEOTIDE SEQUENCE</scope>
    <source>
        <strain evidence="2">R07B-5</strain>
    </source>
</reference>
<name>A0AAD9NDV2_RIDPI</name>
<organism evidence="2 3">
    <name type="scientific">Ridgeia piscesae</name>
    <name type="common">Tubeworm</name>
    <dbReference type="NCBI Taxonomy" id="27915"/>
    <lineage>
        <taxon>Eukaryota</taxon>
        <taxon>Metazoa</taxon>
        <taxon>Spiralia</taxon>
        <taxon>Lophotrochozoa</taxon>
        <taxon>Annelida</taxon>
        <taxon>Polychaeta</taxon>
        <taxon>Sedentaria</taxon>
        <taxon>Canalipalpata</taxon>
        <taxon>Sabellida</taxon>
        <taxon>Siboglinidae</taxon>
        <taxon>Ridgeia</taxon>
    </lineage>
</organism>
<evidence type="ECO:0000313" key="2">
    <source>
        <dbReference type="EMBL" id="KAK2166390.1"/>
    </source>
</evidence>
<dbReference type="EMBL" id="JAODUO010001322">
    <property type="protein sequence ID" value="KAK2166390.1"/>
    <property type="molecule type" value="Genomic_DNA"/>
</dbReference>
<evidence type="ECO:0000259" key="1">
    <source>
        <dbReference type="Pfam" id="PF03407"/>
    </source>
</evidence>
<dbReference type="AlphaFoldDB" id="A0AAD9NDV2"/>
<dbReference type="PANTHER" id="PTHR47032:SF1">
    <property type="entry name" value="UDP-D-XYLOSE:L-FUCOSE ALPHA-1,3-D-XYLOSYLTRANSFERASE-RELATED"/>
    <property type="match status" value="1"/>
</dbReference>
<keyword evidence="3" id="KW-1185">Reference proteome</keyword>
<gene>
    <name evidence="2" type="ORF">NP493_1323g00005</name>
</gene>
<accession>A0AAD9NDV2</accession>
<dbReference type="GO" id="GO:0005794">
    <property type="term" value="C:Golgi apparatus"/>
    <property type="evidence" value="ECO:0007669"/>
    <property type="project" value="TreeGrafter"/>
</dbReference>
<proteinExistence type="predicted"/>
<dbReference type="Proteomes" id="UP001209878">
    <property type="component" value="Unassembled WGS sequence"/>
</dbReference>
<sequence>MLASVDYGYVDMAVNLYLTSIRRLKISNFLLVCSDNQAAAVARAKGITSFTLDRHDVDGNKSSHYGSEGFIRKTHVKTDLILKALNLGYTVIIVDVDIIFLKNPIPYLQCDNCDISIQSDSTEVNSGFYLVKPTLSGISLHTRALEMAAANPRLTNQKTLARTLEKMNKTGEIRAQLLPDKIFPNGRIYFEEGGRMLPGDNPCRDCVVIHNNWIVGQKAKKYRFKEHLLWSVDTGEYYSCPNRKYMTYENPVYFGANSTFARENAALRCAFAIAHLLKRVLILPRFHCQGCKLCGRLGCPTCETGGAHFSNDTSKPLCYAGVYYNIAKLDRKLQYRESSFLQNPLVPRAIKESVSPVLTIIPSSEKKVSHAKNTFTTKWKSGATKEEIIKWFVSYSAVSVLRFEMLYGAFTGFDTLGDFKTNLKDGLILSDYRQYNTM</sequence>
<dbReference type="Pfam" id="PF03407">
    <property type="entry name" value="Nucleotid_trans"/>
    <property type="match status" value="1"/>
</dbReference>
<dbReference type="GO" id="GO:0016757">
    <property type="term" value="F:glycosyltransferase activity"/>
    <property type="evidence" value="ECO:0007669"/>
    <property type="project" value="TreeGrafter"/>
</dbReference>